<feature type="compositionally biased region" description="Basic residues" evidence="1">
    <location>
        <begin position="310"/>
        <end position="322"/>
    </location>
</feature>
<feature type="compositionally biased region" description="Low complexity" evidence="1">
    <location>
        <begin position="142"/>
        <end position="161"/>
    </location>
</feature>
<dbReference type="AlphaFoldDB" id="A0A6A4EWX7"/>
<name>A0A6A4EWX7_9STRA</name>
<feature type="region of interest" description="Disordered" evidence="1">
    <location>
        <begin position="109"/>
        <end position="164"/>
    </location>
</feature>
<comment type="caution">
    <text evidence="3">The sequence shown here is derived from an EMBL/GenBank/DDBJ whole genome shotgun (WGS) entry which is preliminary data.</text>
</comment>
<evidence type="ECO:0000313" key="2">
    <source>
        <dbReference type="EMBL" id="KAE9024337.1"/>
    </source>
</evidence>
<feature type="region of interest" description="Disordered" evidence="1">
    <location>
        <begin position="304"/>
        <end position="364"/>
    </location>
</feature>
<feature type="compositionally biased region" description="Low complexity" evidence="1">
    <location>
        <begin position="334"/>
        <end position="364"/>
    </location>
</feature>
<gene>
    <name evidence="2" type="ORF">PR001_g12698</name>
    <name evidence="3" type="ORF">PR003_g13612</name>
</gene>
<keyword evidence="5" id="KW-1185">Reference proteome</keyword>
<dbReference type="EMBL" id="QXFT01000865">
    <property type="protein sequence ID" value="KAE9334241.1"/>
    <property type="molecule type" value="Genomic_DNA"/>
</dbReference>
<organism evidence="3 5">
    <name type="scientific">Phytophthora rubi</name>
    <dbReference type="NCBI Taxonomy" id="129364"/>
    <lineage>
        <taxon>Eukaryota</taxon>
        <taxon>Sar</taxon>
        <taxon>Stramenopiles</taxon>
        <taxon>Oomycota</taxon>
        <taxon>Peronosporomycetes</taxon>
        <taxon>Peronosporales</taxon>
        <taxon>Peronosporaceae</taxon>
        <taxon>Phytophthora</taxon>
    </lineage>
</organism>
<dbReference type="Proteomes" id="UP000434957">
    <property type="component" value="Unassembled WGS sequence"/>
</dbReference>
<feature type="region of interest" description="Disordered" evidence="1">
    <location>
        <begin position="249"/>
        <end position="271"/>
    </location>
</feature>
<dbReference type="Proteomes" id="UP000429607">
    <property type="component" value="Unassembled WGS sequence"/>
</dbReference>
<protein>
    <submittedName>
        <fullName evidence="3">Uncharacterized protein</fullName>
    </submittedName>
</protein>
<reference evidence="3 5" key="1">
    <citation type="submission" date="2018-08" db="EMBL/GenBank/DDBJ databases">
        <title>Genomic investigation of the strawberry pathogen Phytophthora fragariae indicates pathogenicity is determined by transcriptional variation in three key races.</title>
        <authorList>
            <person name="Adams T.M."/>
            <person name="Armitage A.D."/>
            <person name="Sobczyk M.K."/>
            <person name="Bates H.J."/>
            <person name="Dunwell J.M."/>
            <person name="Nellist C.F."/>
            <person name="Harrison R.J."/>
        </authorList>
    </citation>
    <scope>NUCLEOTIDE SEQUENCE [LARGE SCALE GENOMIC DNA]</scope>
    <source>
        <strain evidence="2 4">SCRP249</strain>
        <strain evidence="3 5">SCRP333</strain>
    </source>
</reference>
<evidence type="ECO:0000256" key="1">
    <source>
        <dbReference type="SAM" id="MobiDB-lite"/>
    </source>
</evidence>
<dbReference type="EMBL" id="QXFV01000835">
    <property type="protein sequence ID" value="KAE9024337.1"/>
    <property type="molecule type" value="Genomic_DNA"/>
</dbReference>
<evidence type="ECO:0000313" key="3">
    <source>
        <dbReference type="EMBL" id="KAE9334241.1"/>
    </source>
</evidence>
<evidence type="ECO:0000313" key="5">
    <source>
        <dbReference type="Proteomes" id="UP000434957"/>
    </source>
</evidence>
<accession>A0A6A4EWX7</accession>
<evidence type="ECO:0000313" key="4">
    <source>
        <dbReference type="Proteomes" id="UP000429607"/>
    </source>
</evidence>
<feature type="region of interest" description="Disordered" evidence="1">
    <location>
        <begin position="1"/>
        <end position="21"/>
    </location>
</feature>
<sequence>MILDWRGPRRQRAARASSEIRTPGRRRLRLAVGEGLPLKQVGACNLPFGQKSRECNRFLARVADMKVGRRPASTTAPPMLRARPAADGDAGMGRPKYLLVPRYRGGQGRRISLGGSTRLRGGPARRETQPVWQSRVGRESNLEPFPSSSPSPCSGARAPAPGVKVESAPIRDWGLAGSEQCRSIEVTQVWTDTRAGRQGAHKQAAEQAATTEAAARRVSMTLKCWNAGPPRKVPAIDTSAGVESLLAGNQAGRPRVTPKSARCRSQSSNWDKDAVDAAGDIEDDHFDVTAATIPAPSHQIHAMPALWVSGRRRHSRGRSRRRTVSENYNHGLVGSSNGANAAYSNNSTPTGSSSSSLSATLPSSFSGGDEQLRQAAAAAAAGGSLNQRLRITIPDGPRFAGWVRGQAAEVQWDALDPSVQCVRIDVCNVAWTVPTTIAHRVPNDGTFRWRRVYWGMPIAEGYYVNIYDATEQKDAADLLLLAQSERFAVIK</sequence>
<proteinExistence type="predicted"/>
<feature type="region of interest" description="Disordered" evidence="1">
    <location>
        <begin position="69"/>
        <end position="88"/>
    </location>
</feature>